<dbReference type="GO" id="GO:0005794">
    <property type="term" value="C:Golgi apparatus"/>
    <property type="evidence" value="ECO:0007669"/>
    <property type="project" value="TreeGrafter"/>
</dbReference>
<dbReference type="PANTHER" id="PTHR17985:SF8">
    <property type="entry name" value="TRANSPORT AND GOLGI ORGANIZATION PROTEIN 2 HOMOLOG"/>
    <property type="match status" value="1"/>
</dbReference>
<gene>
    <name evidence="1" type="ORF">BD311DRAFT_755632</name>
</gene>
<dbReference type="Pfam" id="PF05742">
    <property type="entry name" value="TANGO2"/>
    <property type="match status" value="1"/>
</dbReference>
<dbReference type="Proteomes" id="UP000292957">
    <property type="component" value="Unassembled WGS sequence"/>
</dbReference>
<dbReference type="PANTHER" id="PTHR17985">
    <property type="entry name" value="SER/THR-RICH PROTEIN T10 IN DGCR REGION"/>
    <property type="match status" value="1"/>
</dbReference>
<reference evidence="1" key="1">
    <citation type="submission" date="2019-01" db="EMBL/GenBank/DDBJ databases">
        <title>Draft genome sequences of three monokaryotic isolates of the white-rot basidiomycete fungus Dichomitus squalens.</title>
        <authorList>
            <consortium name="DOE Joint Genome Institute"/>
            <person name="Lopez S.C."/>
            <person name="Andreopoulos B."/>
            <person name="Pangilinan J."/>
            <person name="Lipzen A."/>
            <person name="Riley R."/>
            <person name="Ahrendt S."/>
            <person name="Ng V."/>
            <person name="Barry K."/>
            <person name="Daum C."/>
            <person name="Grigoriev I.V."/>
            <person name="Hilden K.S."/>
            <person name="Makela M.R."/>
            <person name="de Vries R.P."/>
        </authorList>
    </citation>
    <scope>NUCLEOTIDE SEQUENCE [LARGE SCALE GENOMIC DNA]</scope>
    <source>
        <strain evidence="1">OM18370.1</strain>
    </source>
</reference>
<dbReference type="GO" id="GO:0009306">
    <property type="term" value="P:protein secretion"/>
    <property type="evidence" value="ECO:0007669"/>
    <property type="project" value="TreeGrafter"/>
</dbReference>
<dbReference type="GO" id="GO:0007030">
    <property type="term" value="P:Golgi organization"/>
    <property type="evidence" value="ECO:0007669"/>
    <property type="project" value="TreeGrafter"/>
</dbReference>
<dbReference type="InterPro" id="IPR008551">
    <property type="entry name" value="TANGO2"/>
</dbReference>
<organism evidence="1">
    <name type="scientific">Dichomitus squalens</name>
    <dbReference type="NCBI Taxonomy" id="114155"/>
    <lineage>
        <taxon>Eukaryota</taxon>
        <taxon>Fungi</taxon>
        <taxon>Dikarya</taxon>
        <taxon>Basidiomycota</taxon>
        <taxon>Agaricomycotina</taxon>
        <taxon>Agaricomycetes</taxon>
        <taxon>Polyporales</taxon>
        <taxon>Polyporaceae</taxon>
        <taxon>Dichomitus</taxon>
    </lineage>
</organism>
<dbReference type="AlphaFoldDB" id="A0A4Q9MUS1"/>
<dbReference type="OrthoDB" id="191601at2759"/>
<name>A0A4Q9MUS1_9APHY</name>
<evidence type="ECO:0000313" key="1">
    <source>
        <dbReference type="EMBL" id="TBU30016.1"/>
    </source>
</evidence>
<accession>A0A4Q9MUS1</accession>
<protein>
    <submittedName>
        <fullName evidence="1">NRDE protein-domain-containing protein</fullName>
    </submittedName>
</protein>
<dbReference type="EMBL" id="ML143409">
    <property type="protein sequence ID" value="TBU30016.1"/>
    <property type="molecule type" value="Genomic_DNA"/>
</dbReference>
<sequence>MLLPCFDSFRKFATKPDTRIDHQFFQLSSQMCVCFWTLDHPEYALILCSNRDEYLHRPTAPAHWHSFGPINADNTGEGSVLSGRDLLAGGTWAGISRGGRVALLTNITEPIRKYASSRGDLASLFLLPPIPKPTLKDEIDAFLDAHRDGVYAGFNLLVLSPSPSTDLGANGGLSLEGAILTNHGGGGTITARMLSEDERHVGGMSNGIEGHGAEEWPKVQHGRQAMRDLLHGLPQDAMEAQIADQLFELLTWTSEKAPVDRSELRNTIHVKPLRVPLHTMPEGAGGATGTPPSHLYYGTRLSTVILIRRDGHVTFIERDVWTLDDSRGGEGAVPKRDSGGDRVFHFQIPRDPCAEHSSS</sequence>
<proteinExistence type="predicted"/>